<dbReference type="OrthoDB" id="45564at2"/>
<dbReference type="InterPro" id="IPR002781">
    <property type="entry name" value="TM_pro_TauE-like"/>
</dbReference>
<dbReference type="PANTHER" id="PTHR35330">
    <property type="entry name" value="SIROHEME BIOSYNTHESIS PROTEIN MET8"/>
    <property type="match status" value="1"/>
</dbReference>
<dbReference type="RefSeq" id="WP_014680548.1">
    <property type="nucleotide sequence ID" value="NC_017770.1"/>
</dbReference>
<dbReference type="eggNOG" id="COG1648">
    <property type="taxonomic scope" value="Bacteria"/>
</dbReference>
<evidence type="ECO:0000256" key="5">
    <source>
        <dbReference type="ARBA" id="ARBA00023002"/>
    </source>
</evidence>
<gene>
    <name evidence="13" type="ordered locus">Solca_2279</name>
</gene>
<dbReference type="UniPathway" id="UPA00262">
    <property type="reaction ID" value="UER00222"/>
</dbReference>
<dbReference type="Pfam" id="PF01925">
    <property type="entry name" value="TauE"/>
    <property type="match status" value="1"/>
</dbReference>
<dbReference type="Proteomes" id="UP000007590">
    <property type="component" value="Chromosome"/>
</dbReference>
<organism evidence="13 14">
    <name type="scientific">Solitalea canadensis (strain ATCC 29591 / DSM 3403 / JCM 21819 / LMG 8368 / NBRC 15130 / NCIMB 12057 / USAM 9D)</name>
    <name type="common">Flexibacter canadensis</name>
    <dbReference type="NCBI Taxonomy" id="929556"/>
    <lineage>
        <taxon>Bacteria</taxon>
        <taxon>Pseudomonadati</taxon>
        <taxon>Bacteroidota</taxon>
        <taxon>Sphingobacteriia</taxon>
        <taxon>Sphingobacteriales</taxon>
        <taxon>Sphingobacteriaceae</taxon>
        <taxon>Solitalea</taxon>
    </lineage>
</organism>
<proteinExistence type="inferred from homology"/>
<dbReference type="InterPro" id="IPR036291">
    <property type="entry name" value="NAD(P)-bd_dom_sf"/>
</dbReference>
<sequence>MEELVELEKNDQPDSTVVHHPYLGHDRERNNLFPVFLKLEKLNTLIVGGGNVALEKLRAVISNSPDANIEVVAKEFNPEVKEFLDEYEISYEQKAFDATDLEDIDLVIVSVNDRNASAEIQKICTERHILVNVADTPDICDFYLSSVVQKGNLKLAISTNGKSPTIAKRVKEVLNDAFPYEIDDVLNNMEVIRKKLDGDFADKVRQLNDITSVLAVKTEPETKKRRKIVNLLTYIFSAVGLTILGFLAGKYATIDNYTVAEGWLSSHVTSEIFIFIIGGFIAQMIDGALGMAYGVSATTFLMSFGITPAAASASVHASEIFTTGVSGISHLKFGNVNTKLFKTLVIPGVLGAIMGAYILSSLQEYADYMKPLVATYTLILGIVIIRKVIKKRIVKKKLKRIGWLAGIGGFLDSVGGGGWGPIVTSTLIASGRHARYTIGSVNLTEFFVSFASSVTFILVLGLNHFQVIAGLIIGGSIAAPIAARLSSKLPVKTIMLAVGIIVILVSLRIIIMMVGKYI</sequence>
<keyword evidence="4 10" id="KW-1133">Transmembrane helix</keyword>
<evidence type="ECO:0000256" key="10">
    <source>
        <dbReference type="RuleBase" id="RU363041"/>
    </source>
</evidence>
<dbReference type="PANTHER" id="PTHR35330:SF1">
    <property type="entry name" value="SIROHEME BIOSYNTHESIS PROTEIN MET8"/>
    <property type="match status" value="1"/>
</dbReference>
<evidence type="ECO:0000256" key="4">
    <source>
        <dbReference type="ARBA" id="ARBA00022989"/>
    </source>
</evidence>
<keyword evidence="7 10" id="KW-0472">Membrane</keyword>
<feature type="transmembrane region" description="Helical" evidence="10">
    <location>
        <begin position="340"/>
        <end position="359"/>
    </location>
</feature>
<dbReference type="EMBL" id="CP003349">
    <property type="protein sequence ID" value="AFD07321.1"/>
    <property type="molecule type" value="Genomic_DNA"/>
</dbReference>
<dbReference type="InterPro" id="IPR006367">
    <property type="entry name" value="Sirohaem_synthase_N"/>
</dbReference>
<feature type="compositionally biased region" description="Basic and acidic residues" evidence="11">
    <location>
        <begin position="1"/>
        <end position="12"/>
    </location>
</feature>
<dbReference type="SUPFAM" id="SSF75615">
    <property type="entry name" value="Siroheme synthase middle domains-like"/>
    <property type="match status" value="1"/>
</dbReference>
<keyword evidence="6" id="KW-0520">NAD</keyword>
<comment type="pathway">
    <text evidence="2">Porphyrin-containing compound metabolism; siroheme biosynthesis; sirohydrochlorin from precorrin-2: step 1/1.</text>
</comment>
<feature type="transmembrane region" description="Helical" evidence="10">
    <location>
        <begin position="401"/>
        <end position="422"/>
    </location>
</feature>
<dbReference type="SUPFAM" id="SSF51735">
    <property type="entry name" value="NAD(P)-binding Rossmann-fold domains"/>
    <property type="match status" value="1"/>
</dbReference>
<keyword evidence="14" id="KW-1185">Reference proteome</keyword>
<keyword evidence="5" id="KW-0560">Oxidoreductase</keyword>
<dbReference type="InterPro" id="IPR028161">
    <property type="entry name" value="Met8-like"/>
</dbReference>
<evidence type="ECO:0000313" key="14">
    <source>
        <dbReference type="Proteomes" id="UP000007590"/>
    </source>
</evidence>
<dbReference type="Pfam" id="PF14824">
    <property type="entry name" value="Sirohm_synth_M"/>
    <property type="match status" value="1"/>
</dbReference>
<keyword evidence="3 10" id="KW-0812">Transmembrane</keyword>
<evidence type="ECO:0000256" key="7">
    <source>
        <dbReference type="ARBA" id="ARBA00023136"/>
    </source>
</evidence>
<dbReference type="Gene3D" id="3.30.160.110">
    <property type="entry name" value="Siroheme synthase, domain 2"/>
    <property type="match status" value="1"/>
</dbReference>
<feature type="transmembrane region" description="Helical" evidence="10">
    <location>
        <begin position="371"/>
        <end position="389"/>
    </location>
</feature>
<keyword evidence="8" id="KW-0627">Porphyrin biosynthesis</keyword>
<dbReference type="GO" id="GO:0019354">
    <property type="term" value="P:siroheme biosynthetic process"/>
    <property type="evidence" value="ECO:0007669"/>
    <property type="project" value="UniProtKB-UniPathway"/>
</dbReference>
<evidence type="ECO:0000259" key="12">
    <source>
        <dbReference type="Pfam" id="PF14824"/>
    </source>
</evidence>
<evidence type="ECO:0000313" key="13">
    <source>
        <dbReference type="EMBL" id="AFD07321.1"/>
    </source>
</evidence>
<comment type="catalytic activity">
    <reaction evidence="9">
        <text>precorrin-2 + NAD(+) = sirohydrochlorin + NADH + 2 H(+)</text>
        <dbReference type="Rhea" id="RHEA:15613"/>
        <dbReference type="ChEBI" id="CHEBI:15378"/>
        <dbReference type="ChEBI" id="CHEBI:57540"/>
        <dbReference type="ChEBI" id="CHEBI:57945"/>
        <dbReference type="ChEBI" id="CHEBI:58351"/>
        <dbReference type="ChEBI" id="CHEBI:58827"/>
        <dbReference type="EC" id="1.3.1.76"/>
    </reaction>
</comment>
<feature type="transmembrane region" description="Helical" evidence="10">
    <location>
        <begin position="231"/>
        <end position="252"/>
    </location>
</feature>
<dbReference type="InterPro" id="IPR028281">
    <property type="entry name" value="Sirohaem_synthase_central"/>
</dbReference>
<dbReference type="GO" id="GO:0043115">
    <property type="term" value="F:precorrin-2 dehydrogenase activity"/>
    <property type="evidence" value="ECO:0007669"/>
    <property type="project" value="UniProtKB-EC"/>
</dbReference>
<evidence type="ECO:0000256" key="9">
    <source>
        <dbReference type="ARBA" id="ARBA00047561"/>
    </source>
</evidence>
<evidence type="ECO:0000256" key="3">
    <source>
        <dbReference type="ARBA" id="ARBA00022692"/>
    </source>
</evidence>
<dbReference type="GO" id="GO:0004325">
    <property type="term" value="F:ferrochelatase activity"/>
    <property type="evidence" value="ECO:0007669"/>
    <property type="project" value="InterPro"/>
</dbReference>
<feature type="transmembrane region" description="Helical" evidence="10">
    <location>
        <begin position="467"/>
        <end position="487"/>
    </location>
</feature>
<feature type="transmembrane region" description="Helical" evidence="10">
    <location>
        <begin position="493"/>
        <end position="514"/>
    </location>
</feature>
<dbReference type="NCBIfam" id="TIGR01470">
    <property type="entry name" value="cysG_Nterm"/>
    <property type="match status" value="1"/>
</dbReference>
<dbReference type="KEGG" id="scn:Solca_2279"/>
<feature type="region of interest" description="Disordered" evidence="11">
    <location>
        <begin position="1"/>
        <end position="21"/>
    </location>
</feature>
<dbReference type="Gene3D" id="3.40.50.720">
    <property type="entry name" value="NAD(P)-binding Rossmann-like Domain"/>
    <property type="match status" value="1"/>
</dbReference>
<feature type="transmembrane region" description="Helical" evidence="10">
    <location>
        <begin position="442"/>
        <end position="460"/>
    </location>
</feature>
<reference evidence="13" key="1">
    <citation type="submission" date="2012-02" db="EMBL/GenBank/DDBJ databases">
        <title>The complete genome of Solitalea canadensis DSM 3403.</title>
        <authorList>
            <consortium name="US DOE Joint Genome Institute (JGI-PGF)"/>
            <person name="Lucas S."/>
            <person name="Copeland A."/>
            <person name="Lapidus A."/>
            <person name="Glavina del Rio T."/>
            <person name="Dalin E."/>
            <person name="Tice H."/>
            <person name="Bruce D."/>
            <person name="Goodwin L."/>
            <person name="Pitluck S."/>
            <person name="Peters L."/>
            <person name="Ovchinnikova G."/>
            <person name="Lu M."/>
            <person name="Kyrpides N."/>
            <person name="Mavromatis K."/>
            <person name="Ivanova N."/>
            <person name="Brettin T."/>
            <person name="Detter J.C."/>
            <person name="Han C."/>
            <person name="Larimer F."/>
            <person name="Land M."/>
            <person name="Hauser L."/>
            <person name="Markowitz V."/>
            <person name="Cheng J.-F."/>
            <person name="Hugenholtz P."/>
            <person name="Woyke T."/>
            <person name="Wu D."/>
            <person name="Spring S."/>
            <person name="Schroeder M."/>
            <person name="Kopitz M."/>
            <person name="Brambilla E."/>
            <person name="Klenk H.-P."/>
            <person name="Eisen J.A."/>
        </authorList>
    </citation>
    <scope>NUCLEOTIDE SEQUENCE</scope>
    <source>
        <strain evidence="13">DSM 3403</strain>
    </source>
</reference>
<comment type="similarity">
    <text evidence="10">Belongs to the 4-toluene sulfonate uptake permease (TSUP) (TC 2.A.102) family.</text>
</comment>
<feature type="transmembrane region" description="Helical" evidence="10">
    <location>
        <begin position="272"/>
        <end position="295"/>
    </location>
</feature>
<name>H8KUF6_SOLCM</name>
<dbReference type="Pfam" id="PF13241">
    <property type="entry name" value="NAD_binding_7"/>
    <property type="match status" value="1"/>
</dbReference>
<dbReference type="AlphaFoldDB" id="H8KUF6"/>
<protein>
    <recommendedName>
        <fullName evidence="10">Probable membrane transporter protein</fullName>
    </recommendedName>
</protein>
<feature type="domain" description="Siroheme synthase central" evidence="12">
    <location>
        <begin position="151"/>
        <end position="172"/>
    </location>
</feature>
<evidence type="ECO:0000256" key="2">
    <source>
        <dbReference type="ARBA" id="ARBA00005010"/>
    </source>
</evidence>
<dbReference type="STRING" id="929556.Solca_2279"/>
<evidence type="ECO:0000256" key="11">
    <source>
        <dbReference type="SAM" id="MobiDB-lite"/>
    </source>
</evidence>
<dbReference type="GO" id="GO:0005886">
    <property type="term" value="C:plasma membrane"/>
    <property type="evidence" value="ECO:0007669"/>
    <property type="project" value="UniProtKB-SubCell"/>
</dbReference>
<evidence type="ECO:0000256" key="6">
    <source>
        <dbReference type="ARBA" id="ARBA00023027"/>
    </source>
</evidence>
<comment type="subcellular location">
    <subcellularLocation>
        <location evidence="10">Cell membrane</location>
        <topology evidence="10">Multi-pass membrane protein</topology>
    </subcellularLocation>
    <subcellularLocation>
        <location evidence="1">Membrane</location>
        <topology evidence="1">Multi-pass membrane protein</topology>
    </subcellularLocation>
</comment>
<dbReference type="HOGENOM" id="CLU_541570_0_0_10"/>
<evidence type="ECO:0000256" key="1">
    <source>
        <dbReference type="ARBA" id="ARBA00004141"/>
    </source>
</evidence>
<evidence type="ECO:0000256" key="8">
    <source>
        <dbReference type="ARBA" id="ARBA00023244"/>
    </source>
</evidence>
<keyword evidence="10" id="KW-1003">Cell membrane</keyword>
<dbReference type="eggNOG" id="COG0730">
    <property type="taxonomic scope" value="Bacteria"/>
</dbReference>
<accession>H8KUF6</accession>